<evidence type="ECO:0000313" key="3">
    <source>
        <dbReference type="Proteomes" id="UP001392437"/>
    </source>
</evidence>
<feature type="region of interest" description="Disordered" evidence="1">
    <location>
        <begin position="1"/>
        <end position="33"/>
    </location>
</feature>
<evidence type="ECO:0000256" key="1">
    <source>
        <dbReference type="SAM" id="MobiDB-lite"/>
    </source>
</evidence>
<evidence type="ECO:0000313" key="2">
    <source>
        <dbReference type="EMBL" id="KAK8100217.1"/>
    </source>
</evidence>
<gene>
    <name evidence="2" type="ORF">PG999_010591</name>
</gene>
<protein>
    <submittedName>
        <fullName evidence="2">Uncharacterized protein</fullName>
    </submittedName>
</protein>
<dbReference type="Proteomes" id="UP001392437">
    <property type="component" value="Unassembled WGS sequence"/>
</dbReference>
<reference evidence="2 3" key="1">
    <citation type="submission" date="2023-01" db="EMBL/GenBank/DDBJ databases">
        <title>Analysis of 21 Apiospora genomes using comparative genomics revels a genus with tremendous synthesis potential of carbohydrate active enzymes and secondary metabolites.</title>
        <authorList>
            <person name="Sorensen T."/>
        </authorList>
    </citation>
    <scope>NUCLEOTIDE SEQUENCE [LARGE SCALE GENOMIC DNA]</scope>
    <source>
        <strain evidence="2 3">CBS 117206</strain>
    </source>
</reference>
<sequence>MVKRGDADNLGSKNSQESPPKPAQTPGLVRLRGDGRLEQPAKSRWKWQRLVAAVKFQFGRRDNGDDTEIVGVSSHQCCVARPDEPNNDDDDDLVVVLFRSRGRGHKGGLVPTKPSARQTRQRAQVQSNWIEVGPGVSAVILQRSNDGSARTFLARCCATLQSSIFYRPSKACLDRIHSIQSKEDGVLESSLYRYLHLKYLRIENEVDAV</sequence>
<proteinExistence type="predicted"/>
<dbReference type="EMBL" id="JAQQWP010000009">
    <property type="protein sequence ID" value="KAK8100217.1"/>
    <property type="molecule type" value="Genomic_DNA"/>
</dbReference>
<comment type="caution">
    <text evidence="2">The sequence shown here is derived from an EMBL/GenBank/DDBJ whole genome shotgun (WGS) entry which is preliminary data.</text>
</comment>
<name>A0AAW0QC50_9PEZI</name>
<dbReference type="AlphaFoldDB" id="A0AAW0QC50"/>
<organism evidence="2 3">
    <name type="scientific">Apiospora kogelbergensis</name>
    <dbReference type="NCBI Taxonomy" id="1337665"/>
    <lineage>
        <taxon>Eukaryota</taxon>
        <taxon>Fungi</taxon>
        <taxon>Dikarya</taxon>
        <taxon>Ascomycota</taxon>
        <taxon>Pezizomycotina</taxon>
        <taxon>Sordariomycetes</taxon>
        <taxon>Xylariomycetidae</taxon>
        <taxon>Amphisphaeriales</taxon>
        <taxon>Apiosporaceae</taxon>
        <taxon>Apiospora</taxon>
    </lineage>
</organism>
<keyword evidence="3" id="KW-1185">Reference proteome</keyword>
<accession>A0AAW0QC50</accession>